<keyword evidence="1" id="KW-0472">Membrane</keyword>
<dbReference type="NCBIfam" id="TIGR02849">
    <property type="entry name" value="spore_III_AD"/>
    <property type="match status" value="1"/>
</dbReference>
<sequence>MDIFQIIAVALVGALLSITLKSYRPELAAIVGIATGILVIFMTVDSIAALFSAFEEIVEKSGIDARYFKLVVKIIGIAYISQFAGELLKDCGEGAIALKVEFAGKLCIMLLALPIISGFLDIVIKTLADF</sequence>
<dbReference type="Proteomes" id="UP000824111">
    <property type="component" value="Unassembled WGS sequence"/>
</dbReference>
<proteinExistence type="predicted"/>
<protein>
    <submittedName>
        <fullName evidence="2">Stage III sporulation protein AD</fullName>
    </submittedName>
</protein>
<dbReference type="AlphaFoldDB" id="A0A9D1LTH9"/>
<organism evidence="2 3">
    <name type="scientific">Candidatus Avimonoglobus intestinipullorum</name>
    <dbReference type="NCBI Taxonomy" id="2840699"/>
    <lineage>
        <taxon>Bacteria</taxon>
        <taxon>Bacillati</taxon>
        <taxon>Bacillota</taxon>
        <taxon>Clostridia</taxon>
        <taxon>Eubacteriales</taxon>
        <taxon>Candidatus Avimonoglobus</taxon>
    </lineage>
</organism>
<reference evidence="2" key="1">
    <citation type="submission" date="2020-10" db="EMBL/GenBank/DDBJ databases">
        <authorList>
            <person name="Gilroy R."/>
        </authorList>
    </citation>
    <scope>NUCLEOTIDE SEQUENCE</scope>
    <source>
        <strain evidence="2">ChiSjej4B22-9803</strain>
    </source>
</reference>
<dbReference type="InterPro" id="IPR025664">
    <property type="entry name" value="Spore_III_AC/AD"/>
</dbReference>
<name>A0A9D1LTH9_9FIRM</name>
<dbReference type="EMBL" id="DVND01000012">
    <property type="protein sequence ID" value="HIU47815.1"/>
    <property type="molecule type" value="Genomic_DNA"/>
</dbReference>
<comment type="caution">
    <text evidence="2">The sequence shown here is derived from an EMBL/GenBank/DDBJ whole genome shotgun (WGS) entry which is preliminary data.</text>
</comment>
<dbReference type="Pfam" id="PF06686">
    <property type="entry name" value="SpoIIIAC"/>
    <property type="match status" value="2"/>
</dbReference>
<evidence type="ECO:0000313" key="3">
    <source>
        <dbReference type="Proteomes" id="UP000824111"/>
    </source>
</evidence>
<reference evidence="2" key="2">
    <citation type="journal article" date="2021" name="PeerJ">
        <title>Extensive microbial diversity within the chicken gut microbiome revealed by metagenomics and culture.</title>
        <authorList>
            <person name="Gilroy R."/>
            <person name="Ravi A."/>
            <person name="Getino M."/>
            <person name="Pursley I."/>
            <person name="Horton D.L."/>
            <person name="Alikhan N.F."/>
            <person name="Baker D."/>
            <person name="Gharbi K."/>
            <person name="Hall N."/>
            <person name="Watson M."/>
            <person name="Adriaenssens E.M."/>
            <person name="Foster-Nyarko E."/>
            <person name="Jarju S."/>
            <person name="Secka A."/>
            <person name="Antonio M."/>
            <person name="Oren A."/>
            <person name="Chaudhuri R.R."/>
            <person name="La Ragione R."/>
            <person name="Hildebrand F."/>
            <person name="Pallen M.J."/>
        </authorList>
    </citation>
    <scope>NUCLEOTIDE SEQUENCE</scope>
    <source>
        <strain evidence="2">ChiSjej4B22-9803</strain>
    </source>
</reference>
<feature type="transmembrane region" description="Helical" evidence="1">
    <location>
        <begin position="102"/>
        <end position="124"/>
    </location>
</feature>
<gene>
    <name evidence="2" type="primary">spoIIIAD</name>
    <name evidence="2" type="ORF">IAB04_00465</name>
</gene>
<evidence type="ECO:0000313" key="2">
    <source>
        <dbReference type="EMBL" id="HIU47815.1"/>
    </source>
</evidence>
<keyword evidence="1" id="KW-0812">Transmembrane</keyword>
<feature type="transmembrane region" description="Helical" evidence="1">
    <location>
        <begin position="27"/>
        <end position="54"/>
    </location>
</feature>
<feature type="transmembrane region" description="Helical" evidence="1">
    <location>
        <begin position="66"/>
        <end position="82"/>
    </location>
</feature>
<evidence type="ECO:0000256" key="1">
    <source>
        <dbReference type="SAM" id="Phobius"/>
    </source>
</evidence>
<accession>A0A9D1LTH9</accession>
<dbReference type="InterPro" id="IPR014211">
    <property type="entry name" value="Spore_III_AD"/>
</dbReference>
<keyword evidence="1" id="KW-1133">Transmembrane helix</keyword>